<evidence type="ECO:0000259" key="7">
    <source>
        <dbReference type="PROSITE" id="PS52004"/>
    </source>
</evidence>
<dbReference type="InterPro" id="IPR020806">
    <property type="entry name" value="PKS_PP-bd"/>
</dbReference>
<dbReference type="InterPro" id="IPR030918">
    <property type="entry name" value="PT_fungal_PKS"/>
</dbReference>
<dbReference type="OrthoDB" id="329835at2759"/>
<dbReference type="Gene3D" id="3.30.70.3290">
    <property type="match status" value="1"/>
</dbReference>
<proteinExistence type="predicted"/>
<feature type="region of interest" description="N-terminal hotdog fold" evidence="4">
    <location>
        <begin position="1290"/>
        <end position="1427"/>
    </location>
</feature>
<reference evidence="9 10" key="1">
    <citation type="submission" date="2016-03" db="EMBL/GenBank/DDBJ databases">
        <authorList>
            <person name="Ploux O."/>
        </authorList>
    </citation>
    <scope>NUCLEOTIDE SEQUENCE [LARGE SCALE GENOMIC DNA]</scope>
    <source>
        <strain evidence="9 10">UAMH 11012</strain>
    </source>
</reference>
<dbReference type="SMART" id="SM00823">
    <property type="entry name" value="PKS_PP"/>
    <property type="match status" value="2"/>
</dbReference>
<keyword evidence="3" id="KW-0808">Transferase</keyword>
<dbReference type="GO" id="GO:0031177">
    <property type="term" value="F:phosphopantetheine binding"/>
    <property type="evidence" value="ECO:0007669"/>
    <property type="project" value="InterPro"/>
</dbReference>
<dbReference type="CDD" id="cd00833">
    <property type="entry name" value="PKS"/>
    <property type="match status" value="1"/>
</dbReference>
<dbReference type="Pfam" id="PF02801">
    <property type="entry name" value="Ketoacyl-synt_C"/>
    <property type="match status" value="1"/>
</dbReference>
<feature type="active site" description="Proton acceptor; for dehydratase activity" evidence="4">
    <location>
        <position position="1322"/>
    </location>
</feature>
<dbReference type="Pfam" id="PF14765">
    <property type="entry name" value="PS-DH"/>
    <property type="match status" value="1"/>
</dbReference>
<evidence type="ECO:0000313" key="9">
    <source>
        <dbReference type="EMBL" id="CZR60185.1"/>
    </source>
</evidence>
<protein>
    <submittedName>
        <fullName evidence="9">Related to polyketide synthase</fullName>
    </submittedName>
</protein>
<dbReference type="InterPro" id="IPR016036">
    <property type="entry name" value="Malonyl_transacylase_ACP-bd"/>
</dbReference>
<evidence type="ECO:0000256" key="2">
    <source>
        <dbReference type="ARBA" id="ARBA00022553"/>
    </source>
</evidence>
<dbReference type="InterPro" id="IPR014030">
    <property type="entry name" value="Ketoacyl_synth_N"/>
</dbReference>
<dbReference type="InterPro" id="IPR001227">
    <property type="entry name" value="Ac_transferase_dom_sf"/>
</dbReference>
<evidence type="ECO:0000256" key="5">
    <source>
        <dbReference type="SAM" id="MobiDB-lite"/>
    </source>
</evidence>
<dbReference type="EMBL" id="FJOG01000015">
    <property type="protein sequence ID" value="CZR60185.1"/>
    <property type="molecule type" value="Genomic_DNA"/>
</dbReference>
<feature type="domain" description="Carrier" evidence="6">
    <location>
        <begin position="1648"/>
        <end position="1722"/>
    </location>
</feature>
<keyword evidence="2" id="KW-0597">Phosphoprotein</keyword>
<dbReference type="SMART" id="SM00824">
    <property type="entry name" value="PKS_TE"/>
    <property type="match status" value="1"/>
</dbReference>
<dbReference type="SMART" id="SM00827">
    <property type="entry name" value="PKS_AT"/>
    <property type="match status" value="1"/>
</dbReference>
<dbReference type="PROSITE" id="PS00606">
    <property type="entry name" value="KS3_1"/>
    <property type="match status" value="1"/>
</dbReference>
<sequence length="2125" mass="230440">MASPILFFGDGSLCLHPSYKRVLQSRKVDSLLSTFLTRARLALQYEITKIPVPDRKGMPDLAELEALIQEGSAPLDHQCLAPAMLAIIQLGQFISYYEARPEEPYPSSEVAITVGLCVGQLSAIAVSQARSLVELIPLAVESVRIAFRTGVIATEIRDELEQQSSPSETWAMTVPTEVGTELETIHKETVTLERKKAYVSASFRKAVTVQGPPTTLDKIDSWLNSNRPKAFRQRLPIYTPYHAPHLYSQENISKILEGSETVYSTAECTGAAPRLISPVTGKYYSATNRRAMLESVLYDVLKEPIQWADVSSGCAQYVAAAGNSNWVIKPFGPTLVAGSLASGLKIEAKVEATIDDFFNPNIPDQMAAPAREPIAIVGMAGRFPEAMSHDELWKLLEDGVDACKVIPADRFDADIYVSKDGPAKNPAGTPYGCFMKQPGLFDARLFNMSPREAEQTDPQQRLILTTAYEALEMSGFVPNRTPSTQLERIGTYYGQTGDEYREINAAQDIQTYYISGNDRAFGPGRINHYFKFGGPSMSVDTACSSSAVALNVACTAIWANECSTALVGGMMLLTSPDNFCGLSRGHFLNTTGNCKTFDDKADGYCRGEAVATVVIKRLSDAKADNDNILAVILGAGTNYSAASASITHPHGPTQEVLYKKLLNEAGLHPFDIDFVELHGTGTQAGDAAEMSSVSNVFAPATPQRPVENPLWLSSVKANIGHGESSSGVTALIKTLLVLREETVPKHVGIKSGIMNHTFPDFEQRRIKVAFGGHGAFPRTKERKRRALVNNFGAAGGNTALLIEEAPEKVATDILDTRSEHVINVAAKTMTSIKNNIKNLIEYLERNPATSLSDLSYTTTARRMQQPMKVSVTASSVSELKDRLAAALASESFKQSSKTSNIIFTFTGQGSLYLPLAKDLYVSSKQFSSDINRFNQICLDQGFPSFLPVIDGSINDIEMLSPAQTQLAICAVQMSLYRLWSSWGVNPTAVIGHSLGEYAALFACGVVSANDALFLVGLRACILEATCTQKTHCMLSIHLKMVDIEKHLGSHLEKLEVACINGSEDIVLSGAAELVKKAQDLLKAAGVKCTTLNTPYAFHSAQVDPILDDFETAASSVKFMKPRIPLLSPLLATVIREVGVVGPSYLRRHAREAVNFHQALLQAEAAGLANKETVWLELGPNPVNLGMVRSTLGTQIRAMPSLRKNESAWTTSAKAMSFFYTAGVEVNFNEYHRDFAACQNLLTLPTYAFEEKNYWLEYKNDWLLLKDGAAAPARTTEVKTEPTKPITTTVQRLVSTDVKGSTASLVFETDLSEPNMHNIIAGHCLNGLAMTPAGVYADMALTVGDYIRRELKVNVDTSAINVADMEILGSIIVPVPRVATPQLFRISATANLDSGRIDISFGTYESKTDKTSPKAHCHVEYGNEKAWLHQWSKSAWLVQKRIADLERGVNNGTVDKMTKKMAYQLFSSLVVYGAQYQGMQEVLVDAEELEATATLKLCQDTNVGDFFASPLWIDNLAQLSGFVMNSIGIVDPRIAVYISHGWGSMQVVGPLDPRKPYRVHVKMQPLDKSIMAGDVTVFQGETVIGVLGDVKFQRVPRGLLDTMLSGGTPGKAAHVKTITAPAVTKVETKKAPAPKAAPKSTPKRAPVRDSPMTKILELMAEEIGVPTAEMTDDSVFEEMGVDSLLSLTILSKIREALGMDLSPSTFQECETVGDLRRSLGDSSDSSSSSSSSSSDDEYDVISETSLESGVQTPAALDEDCAPVDGGMVDVLHEVIAGEVGVDIEELIAIDDLSSLGVDSLMSLTIVAALRERLGIDIPSHLLEECTSLKAMKESLNLGPAPEPIKAVKAEPKSKKSVANSMLLQGQAATATKTLFLFPDGSGSATSYTSLPLISDSTLVYAINSPFLKTPEQYTVSLESASALMVDELRSRQPHGPYLLAGWSAGGMYAYEAARLLISQGETISKLILIDSPCRTDYGPMPHDVLNYVSKSGVISGATGTAPQWLVDHFQGTIRAVREYAPTPFEKGKAPKTYCVWAQKGVFEDWPKAELAGLDLTDAVASWLLKPKTDPGSQGWEKLLGSGIECVSVDGNHFSMVHPPNCNSLSRAIGDAMEDDASKRVEKWRTA</sequence>
<dbReference type="PROSITE" id="PS00012">
    <property type="entry name" value="PHOSPHOPANTETHEINE"/>
    <property type="match status" value="2"/>
</dbReference>
<dbReference type="GO" id="GO:0004315">
    <property type="term" value="F:3-oxoacyl-[acyl-carrier-protein] synthase activity"/>
    <property type="evidence" value="ECO:0007669"/>
    <property type="project" value="InterPro"/>
</dbReference>
<feature type="compositionally biased region" description="Polar residues" evidence="5">
    <location>
        <begin position="1741"/>
        <end position="1750"/>
    </location>
</feature>
<dbReference type="PANTHER" id="PTHR43775:SF37">
    <property type="entry name" value="SI:DKEY-61P9.11"/>
    <property type="match status" value="1"/>
</dbReference>
<feature type="compositionally biased region" description="Low complexity" evidence="5">
    <location>
        <begin position="1720"/>
        <end position="1732"/>
    </location>
</feature>
<evidence type="ECO:0000313" key="10">
    <source>
        <dbReference type="Proteomes" id="UP000184330"/>
    </source>
</evidence>
<feature type="active site" description="Proton donor; for dehydratase activity" evidence="4">
    <location>
        <position position="1513"/>
    </location>
</feature>
<keyword evidence="1" id="KW-0596">Phosphopantetheine</keyword>
<dbReference type="Gene3D" id="3.40.50.1820">
    <property type="entry name" value="alpha/beta hydrolase"/>
    <property type="match status" value="1"/>
</dbReference>
<dbReference type="InterPro" id="IPR018201">
    <property type="entry name" value="Ketoacyl_synth_AS"/>
</dbReference>
<dbReference type="InterPro" id="IPR009081">
    <property type="entry name" value="PP-bd_ACP"/>
</dbReference>
<dbReference type="Pfam" id="PF00550">
    <property type="entry name" value="PP-binding"/>
    <property type="match status" value="2"/>
</dbReference>
<dbReference type="NCBIfam" id="TIGR04532">
    <property type="entry name" value="PT_fungal_PKS"/>
    <property type="match status" value="1"/>
</dbReference>
<feature type="domain" description="Carrier" evidence="6">
    <location>
        <begin position="1761"/>
        <end position="1838"/>
    </location>
</feature>
<dbReference type="PROSITE" id="PS50075">
    <property type="entry name" value="CARRIER"/>
    <property type="match status" value="2"/>
</dbReference>
<dbReference type="SUPFAM" id="SSF55048">
    <property type="entry name" value="Probable ACP-binding domain of malonyl-CoA ACP transacylase"/>
    <property type="match status" value="1"/>
</dbReference>
<dbReference type="InterPro" id="IPR050091">
    <property type="entry name" value="PKS_NRPS_Biosynth_Enz"/>
</dbReference>
<dbReference type="Pfam" id="PF00109">
    <property type="entry name" value="ketoacyl-synt"/>
    <property type="match status" value="1"/>
</dbReference>
<dbReference type="InterPro" id="IPR049900">
    <property type="entry name" value="PKS_mFAS_DH"/>
</dbReference>
<dbReference type="GO" id="GO:0044550">
    <property type="term" value="P:secondary metabolite biosynthetic process"/>
    <property type="evidence" value="ECO:0007669"/>
    <property type="project" value="TreeGrafter"/>
</dbReference>
<dbReference type="InterPro" id="IPR001031">
    <property type="entry name" value="Thioesterase"/>
</dbReference>
<dbReference type="Gene3D" id="1.10.1200.10">
    <property type="entry name" value="ACP-like"/>
    <property type="match status" value="2"/>
</dbReference>
<dbReference type="SUPFAM" id="SSF47336">
    <property type="entry name" value="ACP-like"/>
    <property type="match status" value="2"/>
</dbReference>
<dbReference type="Gene3D" id="3.40.47.10">
    <property type="match status" value="1"/>
</dbReference>
<dbReference type="InterPro" id="IPR036736">
    <property type="entry name" value="ACP-like_sf"/>
</dbReference>
<dbReference type="InterPro" id="IPR014031">
    <property type="entry name" value="Ketoacyl_synth_C"/>
</dbReference>
<dbReference type="SMART" id="SM00825">
    <property type="entry name" value="PKS_KS"/>
    <property type="match status" value="1"/>
</dbReference>
<dbReference type="GO" id="GO:0004312">
    <property type="term" value="F:fatty acid synthase activity"/>
    <property type="evidence" value="ECO:0007669"/>
    <property type="project" value="TreeGrafter"/>
</dbReference>
<organism evidence="9 10">
    <name type="scientific">Phialocephala subalpina</name>
    <dbReference type="NCBI Taxonomy" id="576137"/>
    <lineage>
        <taxon>Eukaryota</taxon>
        <taxon>Fungi</taxon>
        <taxon>Dikarya</taxon>
        <taxon>Ascomycota</taxon>
        <taxon>Pezizomycotina</taxon>
        <taxon>Leotiomycetes</taxon>
        <taxon>Helotiales</taxon>
        <taxon>Mollisiaceae</taxon>
        <taxon>Phialocephala</taxon>
        <taxon>Phialocephala fortinii species complex</taxon>
    </lineage>
</organism>
<dbReference type="InterPro" id="IPR029058">
    <property type="entry name" value="AB_hydrolase_fold"/>
</dbReference>
<dbReference type="Pfam" id="PF22621">
    <property type="entry name" value="CurL-like_PKS_C"/>
    <property type="match status" value="1"/>
</dbReference>
<evidence type="ECO:0000256" key="1">
    <source>
        <dbReference type="ARBA" id="ARBA00022450"/>
    </source>
</evidence>
<feature type="region of interest" description="C-terminal hotdog fold" evidence="4">
    <location>
        <begin position="1453"/>
        <end position="1600"/>
    </location>
</feature>
<dbReference type="Pfam" id="PF00698">
    <property type="entry name" value="Acyl_transf_1"/>
    <property type="match status" value="1"/>
</dbReference>
<dbReference type="Proteomes" id="UP000184330">
    <property type="component" value="Unassembled WGS sequence"/>
</dbReference>
<dbReference type="InterPro" id="IPR042104">
    <property type="entry name" value="PKS_dehydratase_sf"/>
</dbReference>
<dbReference type="Pfam" id="PF16073">
    <property type="entry name" value="SAT"/>
    <property type="match status" value="1"/>
</dbReference>
<dbReference type="Gene3D" id="3.40.366.10">
    <property type="entry name" value="Malonyl-Coenzyme A Acyl Carrier Protein, domain 2"/>
    <property type="match status" value="2"/>
</dbReference>
<evidence type="ECO:0000259" key="6">
    <source>
        <dbReference type="PROSITE" id="PS50075"/>
    </source>
</evidence>
<dbReference type="InterPro" id="IPR049551">
    <property type="entry name" value="PKS_DH_C"/>
</dbReference>
<dbReference type="InterPro" id="IPR020802">
    <property type="entry name" value="TesA-like"/>
</dbReference>
<dbReference type="GO" id="GO:0006633">
    <property type="term" value="P:fatty acid biosynthetic process"/>
    <property type="evidence" value="ECO:0007669"/>
    <property type="project" value="InterPro"/>
</dbReference>
<dbReference type="InterPro" id="IPR006162">
    <property type="entry name" value="Ppantetheine_attach_site"/>
</dbReference>
<evidence type="ECO:0000256" key="3">
    <source>
        <dbReference type="ARBA" id="ARBA00022679"/>
    </source>
</evidence>
<dbReference type="InterPro" id="IPR032088">
    <property type="entry name" value="SAT"/>
</dbReference>
<feature type="domain" description="Ketosynthase family 3 (KS3)" evidence="7">
    <location>
        <begin position="371"/>
        <end position="804"/>
    </location>
</feature>
<dbReference type="InterPro" id="IPR016039">
    <property type="entry name" value="Thiolase-like"/>
</dbReference>
<name>A0A1L7X593_9HELO</name>
<dbReference type="SUPFAM" id="SSF52151">
    <property type="entry name" value="FabD/lysophospholipase-like"/>
    <property type="match status" value="1"/>
</dbReference>
<accession>A0A1L7X593</accession>
<feature type="region of interest" description="Disordered" evidence="5">
    <location>
        <begin position="1714"/>
        <end position="1752"/>
    </location>
</feature>
<dbReference type="PANTHER" id="PTHR43775">
    <property type="entry name" value="FATTY ACID SYNTHASE"/>
    <property type="match status" value="1"/>
</dbReference>
<dbReference type="Gene3D" id="3.10.129.110">
    <property type="entry name" value="Polyketide synthase dehydratase"/>
    <property type="match status" value="1"/>
</dbReference>
<gene>
    <name evidence="9" type="ORF">PAC_10081</name>
</gene>
<dbReference type="InterPro" id="IPR020841">
    <property type="entry name" value="PKS_Beta-ketoAc_synthase_dom"/>
</dbReference>
<feature type="domain" description="PKS/mFAS DH" evidence="8">
    <location>
        <begin position="1290"/>
        <end position="1600"/>
    </location>
</feature>
<dbReference type="STRING" id="576137.A0A1L7X593"/>
<dbReference type="InterPro" id="IPR016035">
    <property type="entry name" value="Acyl_Trfase/lysoPLipase"/>
</dbReference>
<keyword evidence="10" id="KW-1185">Reference proteome</keyword>
<evidence type="ECO:0000256" key="4">
    <source>
        <dbReference type="PROSITE-ProRule" id="PRU01363"/>
    </source>
</evidence>
<dbReference type="FunFam" id="3.10.129.110:FF:000001">
    <property type="entry name" value="Sterigmatocystin biosynthesis polyketide synthase"/>
    <property type="match status" value="1"/>
</dbReference>
<feature type="region of interest" description="Disordered" evidence="5">
    <location>
        <begin position="1626"/>
        <end position="1646"/>
    </location>
</feature>
<dbReference type="PROSITE" id="PS52004">
    <property type="entry name" value="KS3_2"/>
    <property type="match status" value="1"/>
</dbReference>
<feature type="compositionally biased region" description="Low complexity" evidence="5">
    <location>
        <begin position="1630"/>
        <end position="1643"/>
    </location>
</feature>
<evidence type="ECO:0000259" key="8">
    <source>
        <dbReference type="PROSITE" id="PS52019"/>
    </source>
</evidence>
<dbReference type="PROSITE" id="PS52019">
    <property type="entry name" value="PKS_MFAS_DH"/>
    <property type="match status" value="1"/>
</dbReference>
<dbReference type="SUPFAM" id="SSF53474">
    <property type="entry name" value="alpha/beta-Hydrolases"/>
    <property type="match status" value="1"/>
</dbReference>
<dbReference type="InterPro" id="IPR014043">
    <property type="entry name" value="Acyl_transferase_dom"/>
</dbReference>
<dbReference type="FunFam" id="1.10.1200.10:FF:000011">
    <property type="entry name" value="Sterigmatocystin biosynthesis polyketide synthase"/>
    <property type="match status" value="1"/>
</dbReference>
<dbReference type="SUPFAM" id="SSF53901">
    <property type="entry name" value="Thiolase-like"/>
    <property type="match status" value="1"/>
</dbReference>
<dbReference type="Pfam" id="PF00975">
    <property type="entry name" value="Thioesterase"/>
    <property type="match status" value="1"/>
</dbReference>